<keyword evidence="6" id="KW-0378">Hydrolase</keyword>
<evidence type="ECO:0000256" key="7">
    <source>
        <dbReference type="ARBA" id="ARBA00022946"/>
    </source>
</evidence>
<dbReference type="CDD" id="cd06160">
    <property type="entry name" value="S2P-M50_like_2"/>
    <property type="match status" value="1"/>
</dbReference>
<dbReference type="Proteomes" id="UP000257323">
    <property type="component" value="Unassembled WGS sequence"/>
</dbReference>
<evidence type="ECO:0000256" key="9">
    <source>
        <dbReference type="ARBA" id="ARBA00023136"/>
    </source>
</evidence>
<keyword evidence="7" id="KW-0809">Transit peptide</keyword>
<feature type="transmembrane region" description="Helical" evidence="10">
    <location>
        <begin position="183"/>
        <end position="204"/>
    </location>
</feature>
<comment type="subcellular location">
    <subcellularLocation>
        <location evidence="2">Membrane</location>
        <topology evidence="2">Multi-pass membrane protein</topology>
    </subcellularLocation>
</comment>
<evidence type="ECO:0000256" key="5">
    <source>
        <dbReference type="ARBA" id="ARBA00022692"/>
    </source>
</evidence>
<evidence type="ECO:0000256" key="8">
    <source>
        <dbReference type="ARBA" id="ARBA00022989"/>
    </source>
</evidence>
<dbReference type="PANTHER" id="PTHR31412:SF0">
    <property type="entry name" value="ZINC METALLOPROTEASE EGY1, CHLOROPLASTIC-RELATED"/>
    <property type="match status" value="1"/>
</dbReference>
<dbReference type="GO" id="GO:0008233">
    <property type="term" value="F:peptidase activity"/>
    <property type="evidence" value="ECO:0007669"/>
    <property type="project" value="UniProtKB-KW"/>
</dbReference>
<comment type="similarity">
    <text evidence="3">Belongs to the peptidase M50B family.</text>
</comment>
<dbReference type="EMBL" id="QUAH01000003">
    <property type="protein sequence ID" value="RFT16515.1"/>
    <property type="molecule type" value="Genomic_DNA"/>
</dbReference>
<evidence type="ECO:0000256" key="2">
    <source>
        <dbReference type="ARBA" id="ARBA00004141"/>
    </source>
</evidence>
<feature type="domain" description="Peptidase M50" evidence="11">
    <location>
        <begin position="63"/>
        <end position="225"/>
    </location>
</feature>
<dbReference type="Pfam" id="PF02163">
    <property type="entry name" value="Peptidase_M50"/>
    <property type="match status" value="1"/>
</dbReference>
<comment type="cofactor">
    <cofactor evidence="1">
        <name>Zn(2+)</name>
        <dbReference type="ChEBI" id="CHEBI:29105"/>
    </cofactor>
</comment>
<keyword evidence="8 10" id="KW-1133">Transmembrane helix</keyword>
<evidence type="ECO:0000313" key="12">
    <source>
        <dbReference type="EMBL" id="RFT16515.1"/>
    </source>
</evidence>
<feature type="transmembrane region" description="Helical" evidence="10">
    <location>
        <begin position="273"/>
        <end position="292"/>
    </location>
</feature>
<evidence type="ECO:0000256" key="10">
    <source>
        <dbReference type="SAM" id="Phobius"/>
    </source>
</evidence>
<proteinExistence type="inferred from homology"/>
<feature type="transmembrane region" description="Helical" evidence="10">
    <location>
        <begin position="7"/>
        <end position="34"/>
    </location>
</feature>
<keyword evidence="4" id="KW-0645">Protease</keyword>
<dbReference type="PANTHER" id="PTHR31412">
    <property type="entry name" value="ZINC METALLOPROTEASE EGY1"/>
    <property type="match status" value="1"/>
</dbReference>
<organism evidence="12 13">
    <name type="scientific">Candidatus Saccharicenans subterraneus</name>
    <dbReference type="NCBI Taxonomy" id="2508984"/>
    <lineage>
        <taxon>Bacteria</taxon>
        <taxon>Candidatus Aminicenantota</taxon>
        <taxon>Candidatus Aminicenantia</taxon>
        <taxon>Candidatus Aminicenantales</taxon>
        <taxon>Candidatus Saccharicenantaceae</taxon>
        <taxon>Candidatus Saccharicenans</taxon>
    </lineage>
</organism>
<evidence type="ECO:0000259" key="11">
    <source>
        <dbReference type="Pfam" id="PF02163"/>
    </source>
</evidence>
<feature type="transmembrane region" description="Helical" evidence="10">
    <location>
        <begin position="225"/>
        <end position="253"/>
    </location>
</feature>
<feature type="transmembrane region" description="Helical" evidence="10">
    <location>
        <begin position="54"/>
        <end position="76"/>
    </location>
</feature>
<evidence type="ECO:0000256" key="4">
    <source>
        <dbReference type="ARBA" id="ARBA00022670"/>
    </source>
</evidence>
<feature type="transmembrane region" description="Helical" evidence="10">
    <location>
        <begin position="88"/>
        <end position="107"/>
    </location>
</feature>
<accession>A0A3E2BP49</accession>
<dbReference type="InterPro" id="IPR044838">
    <property type="entry name" value="EGY1-like"/>
</dbReference>
<evidence type="ECO:0000256" key="6">
    <source>
        <dbReference type="ARBA" id="ARBA00022801"/>
    </source>
</evidence>
<reference evidence="12 13" key="1">
    <citation type="submission" date="2018-08" db="EMBL/GenBank/DDBJ databases">
        <title>Genome analysis of the thermophilic bacterium of the candidate phylum Aminicenantes from deep subsurface aquifer revealed its physiology and ecological role.</title>
        <authorList>
            <person name="Kadnikov V.V."/>
            <person name="Mardanov A.V."/>
            <person name="Beletsky A.V."/>
            <person name="Karnachuk O.V."/>
            <person name="Ravin N.V."/>
        </authorList>
    </citation>
    <scope>NUCLEOTIDE SEQUENCE [LARGE SCALE GENOMIC DNA]</scope>
    <source>
        <strain evidence="12">BY38</strain>
    </source>
</reference>
<comment type="caution">
    <text evidence="12">The sequence shown here is derived from an EMBL/GenBank/DDBJ whole genome shotgun (WGS) entry which is preliminary data.</text>
</comment>
<dbReference type="AlphaFoldDB" id="A0A3E2BP49"/>
<name>A0A3E2BP49_9BACT</name>
<feature type="transmembrane region" description="Helical" evidence="10">
    <location>
        <begin position="127"/>
        <end position="145"/>
    </location>
</feature>
<evidence type="ECO:0000313" key="13">
    <source>
        <dbReference type="Proteomes" id="UP000257323"/>
    </source>
</evidence>
<keyword evidence="9 10" id="KW-0472">Membrane</keyword>
<evidence type="ECO:0000256" key="1">
    <source>
        <dbReference type="ARBA" id="ARBA00001947"/>
    </source>
</evidence>
<dbReference type="InterPro" id="IPR008915">
    <property type="entry name" value="Peptidase_M50"/>
</dbReference>
<keyword evidence="5 10" id="KW-0812">Transmembrane</keyword>
<dbReference type="GO" id="GO:0006508">
    <property type="term" value="P:proteolysis"/>
    <property type="evidence" value="ECO:0007669"/>
    <property type="project" value="UniProtKB-KW"/>
</dbReference>
<sequence>MLSGKRWLNLVLFILTILSTYFVGYLWGINYLFAGQNPDEISGALNLSLFLEPALIKLSLVYSLSLLVILLGHELGHYLTCRRYRVQASLPFFIPAPTLIGTLGAFIRIKSPLTRREELFDVGANGPITGFLLSVPALFAGLQLSRLIPALPRESSILFGEPLLLKLFVRLTFGPVAQNQDLILHPLAVAGWVGLLVTSFNLFPVGQLDGGHILYALFGEKIRKLAPGIILILLVLGIFYWAGWLIWAVLISVMGLRHPPVAASGQGFSRRRIFLSLAVALIFILSFIPAPISGNSLLDLLK</sequence>
<gene>
    <name evidence="12" type="ORF">OP8BY_1693</name>
</gene>
<protein>
    <recommendedName>
        <fullName evidence="11">Peptidase M50 domain-containing protein</fullName>
    </recommendedName>
</protein>
<dbReference type="GO" id="GO:0016020">
    <property type="term" value="C:membrane"/>
    <property type="evidence" value="ECO:0007669"/>
    <property type="project" value="UniProtKB-SubCell"/>
</dbReference>
<evidence type="ECO:0000256" key="3">
    <source>
        <dbReference type="ARBA" id="ARBA00007931"/>
    </source>
</evidence>